<name>A0AAQ3TVW1_PASNO</name>
<gene>
    <name evidence="2" type="ORF">U9M48_027802</name>
</gene>
<dbReference type="EMBL" id="CP144750">
    <property type="protein sequence ID" value="WVZ80314.1"/>
    <property type="molecule type" value="Genomic_DNA"/>
</dbReference>
<reference evidence="2 3" key="1">
    <citation type="submission" date="2024-02" db="EMBL/GenBank/DDBJ databases">
        <title>High-quality chromosome-scale genome assembly of Pensacola bahiagrass (Paspalum notatum Flugge var. saurae).</title>
        <authorList>
            <person name="Vega J.M."/>
            <person name="Podio M."/>
            <person name="Orjuela J."/>
            <person name="Siena L.A."/>
            <person name="Pessino S.C."/>
            <person name="Combes M.C."/>
            <person name="Mariac C."/>
            <person name="Albertini E."/>
            <person name="Pupilli F."/>
            <person name="Ortiz J.P.A."/>
            <person name="Leblanc O."/>
        </authorList>
    </citation>
    <scope>NUCLEOTIDE SEQUENCE [LARGE SCALE GENOMIC DNA]</scope>
    <source>
        <strain evidence="2">R1</strain>
        <tissue evidence="2">Leaf</tissue>
    </source>
</reference>
<feature type="compositionally biased region" description="Gly residues" evidence="1">
    <location>
        <begin position="182"/>
        <end position="192"/>
    </location>
</feature>
<evidence type="ECO:0000313" key="2">
    <source>
        <dbReference type="EMBL" id="WVZ80314.1"/>
    </source>
</evidence>
<sequence>MNGCDWNNIDEYGRYLDDCLLWTTAKSEPARPALARPRPRAGRGGREPQQSRANREQQPDRRLTPVVPCAGEAARRGGRELQQRRTPRAAPGGPQLQTRSRPALREKMAAGSENVSFMELVRYADASDRCLMAAGSEKAPSRTLVPCAGEVSCPLCRSLARPRAALGGARAQRTGARRGHGGPKPVGNGGPVCGSILAVRDS</sequence>
<organism evidence="2 3">
    <name type="scientific">Paspalum notatum var. saurae</name>
    <dbReference type="NCBI Taxonomy" id="547442"/>
    <lineage>
        <taxon>Eukaryota</taxon>
        <taxon>Viridiplantae</taxon>
        <taxon>Streptophyta</taxon>
        <taxon>Embryophyta</taxon>
        <taxon>Tracheophyta</taxon>
        <taxon>Spermatophyta</taxon>
        <taxon>Magnoliopsida</taxon>
        <taxon>Liliopsida</taxon>
        <taxon>Poales</taxon>
        <taxon>Poaceae</taxon>
        <taxon>PACMAD clade</taxon>
        <taxon>Panicoideae</taxon>
        <taxon>Andropogonodae</taxon>
        <taxon>Paspaleae</taxon>
        <taxon>Paspalinae</taxon>
        <taxon>Paspalum</taxon>
    </lineage>
</organism>
<feature type="region of interest" description="Disordered" evidence="1">
    <location>
        <begin position="26"/>
        <end position="102"/>
    </location>
</feature>
<accession>A0AAQ3TVW1</accession>
<proteinExistence type="predicted"/>
<feature type="compositionally biased region" description="Basic and acidic residues" evidence="1">
    <location>
        <begin position="53"/>
        <end position="63"/>
    </location>
</feature>
<dbReference type="AlphaFoldDB" id="A0AAQ3TVW1"/>
<evidence type="ECO:0000256" key="1">
    <source>
        <dbReference type="SAM" id="MobiDB-lite"/>
    </source>
</evidence>
<feature type="region of interest" description="Disordered" evidence="1">
    <location>
        <begin position="167"/>
        <end position="192"/>
    </location>
</feature>
<keyword evidence="3" id="KW-1185">Reference proteome</keyword>
<protein>
    <submittedName>
        <fullName evidence="2">Uncharacterized protein</fullName>
    </submittedName>
</protein>
<feature type="compositionally biased region" description="Basic and acidic residues" evidence="1">
    <location>
        <begin position="73"/>
        <end position="83"/>
    </location>
</feature>
<evidence type="ECO:0000313" key="3">
    <source>
        <dbReference type="Proteomes" id="UP001341281"/>
    </source>
</evidence>
<dbReference type="Proteomes" id="UP001341281">
    <property type="component" value="Chromosome 06"/>
</dbReference>